<gene>
    <name evidence="2" type="ORF">PECUL_23A009199</name>
</gene>
<dbReference type="AlphaFoldDB" id="A0AAD1VUF1"/>
<accession>A0AAD1VUF1</accession>
<reference evidence="2" key="1">
    <citation type="submission" date="2022-03" db="EMBL/GenBank/DDBJ databases">
        <authorList>
            <person name="Alioto T."/>
            <person name="Alioto T."/>
            <person name="Gomez Garrido J."/>
        </authorList>
    </citation>
    <scope>NUCLEOTIDE SEQUENCE</scope>
</reference>
<proteinExistence type="predicted"/>
<evidence type="ECO:0000256" key="1">
    <source>
        <dbReference type="SAM" id="MobiDB-lite"/>
    </source>
</evidence>
<protein>
    <submittedName>
        <fullName evidence="2">Uncharacterized protein</fullName>
    </submittedName>
</protein>
<feature type="region of interest" description="Disordered" evidence="1">
    <location>
        <begin position="1"/>
        <end position="110"/>
    </location>
</feature>
<evidence type="ECO:0000313" key="3">
    <source>
        <dbReference type="Proteomes" id="UP001295444"/>
    </source>
</evidence>
<sequence>MAVRQNRPRRASGQDTALGLSDTRSHRRISKAGTLTPATHATNAPDLIPGYRQSTKCLSPTNTAVRATVKRHTTKRQPEVDPQNENTGPRDHYQGTHNNSPRVLPTLGIV</sequence>
<dbReference type="EMBL" id="OW240913">
    <property type="protein sequence ID" value="CAH2248571.1"/>
    <property type="molecule type" value="Genomic_DNA"/>
</dbReference>
<name>A0AAD1VUF1_PELCU</name>
<dbReference type="Proteomes" id="UP001295444">
    <property type="component" value="Chromosome 02"/>
</dbReference>
<feature type="compositionally biased region" description="Basic residues" evidence="1">
    <location>
        <begin position="1"/>
        <end position="10"/>
    </location>
</feature>
<feature type="compositionally biased region" description="Polar residues" evidence="1">
    <location>
        <begin position="52"/>
        <end position="65"/>
    </location>
</feature>
<evidence type="ECO:0000313" key="2">
    <source>
        <dbReference type="EMBL" id="CAH2248571.1"/>
    </source>
</evidence>
<keyword evidence="3" id="KW-1185">Reference proteome</keyword>
<organism evidence="2 3">
    <name type="scientific">Pelobates cultripes</name>
    <name type="common">Western spadefoot toad</name>
    <dbReference type="NCBI Taxonomy" id="61616"/>
    <lineage>
        <taxon>Eukaryota</taxon>
        <taxon>Metazoa</taxon>
        <taxon>Chordata</taxon>
        <taxon>Craniata</taxon>
        <taxon>Vertebrata</taxon>
        <taxon>Euteleostomi</taxon>
        <taxon>Amphibia</taxon>
        <taxon>Batrachia</taxon>
        <taxon>Anura</taxon>
        <taxon>Pelobatoidea</taxon>
        <taxon>Pelobatidae</taxon>
        <taxon>Pelobates</taxon>
    </lineage>
</organism>